<dbReference type="EMBL" id="RCHI01000013">
    <property type="protein sequence ID" value="RLL63880.1"/>
    <property type="molecule type" value="Genomic_DNA"/>
</dbReference>
<gene>
    <name evidence="9" type="ORF">DYS74_13090</name>
</gene>
<keyword evidence="6 8" id="KW-1133">Transmembrane helix</keyword>
<feature type="transmembrane region" description="Helical" evidence="8">
    <location>
        <begin position="105"/>
        <end position="124"/>
    </location>
</feature>
<dbReference type="InterPro" id="IPR000522">
    <property type="entry name" value="ABC_transptr_permease_BtuC"/>
</dbReference>
<feature type="transmembrane region" description="Helical" evidence="8">
    <location>
        <begin position="49"/>
        <end position="69"/>
    </location>
</feature>
<sequence length="317" mass="32527">MSPRRLWILASGALALLVAASLATGAARIAPGDPMAALVLSVSRIPRTLAAILTGAALAVAGVVMQQILRNRFVEPATAGTPEAAAAGLLAVTILAPHAPIWAKMGVAALSALAGAVLLAALIRRLPPREIFLVPLTGIVLSGVIGAGVTFIGWQTDLMQYVSVWLMSGEFSGVIAGRYELLWIAGAAAALAWFAADRFAILALGPEAATALGLHPRTVVRLGLGVVALVTAMVVVTVGMVPFVGLIVPNLVSRVMGDNLRASLPVVAMGGAIMVLGSDLIGRLLIHPYEIPAGTILGVTGAAGFLAMLWWRPRDAS</sequence>
<keyword evidence="10" id="KW-1185">Reference proteome</keyword>
<keyword evidence="7 8" id="KW-0472">Membrane</keyword>
<evidence type="ECO:0000256" key="7">
    <source>
        <dbReference type="ARBA" id="ARBA00023136"/>
    </source>
</evidence>
<evidence type="ECO:0000256" key="5">
    <source>
        <dbReference type="ARBA" id="ARBA00022692"/>
    </source>
</evidence>
<proteinExistence type="inferred from homology"/>
<keyword evidence="3" id="KW-0813">Transport</keyword>
<reference evidence="9 10" key="1">
    <citation type="submission" date="2018-10" db="EMBL/GenBank/DDBJ databases">
        <title>Rhodobacter sp . BO-81.</title>
        <authorList>
            <person name="Im W.T."/>
        </authorList>
    </citation>
    <scope>NUCLEOTIDE SEQUENCE [LARGE SCALE GENOMIC DNA]</scope>
    <source>
        <strain evidence="9 10">BO-81</strain>
    </source>
</reference>
<dbReference type="Gene3D" id="1.10.3470.10">
    <property type="entry name" value="ABC transporter involved in vitamin B12 uptake, BtuC"/>
    <property type="match status" value="1"/>
</dbReference>
<dbReference type="GO" id="GO:0005886">
    <property type="term" value="C:plasma membrane"/>
    <property type="evidence" value="ECO:0007669"/>
    <property type="project" value="UniProtKB-SubCell"/>
</dbReference>
<name>A0A421BLG8_9RHOB</name>
<feature type="transmembrane region" description="Helical" evidence="8">
    <location>
        <begin position="181"/>
        <end position="204"/>
    </location>
</feature>
<dbReference type="Proteomes" id="UP000279673">
    <property type="component" value="Unassembled WGS sequence"/>
</dbReference>
<feature type="transmembrane region" description="Helical" evidence="8">
    <location>
        <begin position="264"/>
        <end position="285"/>
    </location>
</feature>
<keyword evidence="4" id="KW-1003">Cell membrane</keyword>
<organism evidence="9 10">
    <name type="scientific">Paenirhodobacter hankyongi</name>
    <dbReference type="NCBI Taxonomy" id="2294033"/>
    <lineage>
        <taxon>Bacteria</taxon>
        <taxon>Pseudomonadati</taxon>
        <taxon>Pseudomonadota</taxon>
        <taxon>Alphaproteobacteria</taxon>
        <taxon>Rhodobacterales</taxon>
        <taxon>Rhodobacter group</taxon>
        <taxon>Paenirhodobacter</taxon>
    </lineage>
</organism>
<dbReference type="AlphaFoldDB" id="A0A421BLG8"/>
<evidence type="ECO:0000256" key="4">
    <source>
        <dbReference type="ARBA" id="ARBA00022475"/>
    </source>
</evidence>
<dbReference type="RefSeq" id="WP_121534140.1">
    <property type="nucleotide sequence ID" value="NZ_RCHI01000013.1"/>
</dbReference>
<evidence type="ECO:0000256" key="6">
    <source>
        <dbReference type="ARBA" id="ARBA00022989"/>
    </source>
</evidence>
<comment type="similarity">
    <text evidence="2">Belongs to the binding-protein-dependent transport system permease family. FecCD subfamily.</text>
</comment>
<evidence type="ECO:0000256" key="1">
    <source>
        <dbReference type="ARBA" id="ARBA00004651"/>
    </source>
</evidence>
<dbReference type="InterPro" id="IPR037294">
    <property type="entry name" value="ABC_BtuC-like"/>
</dbReference>
<protein>
    <submittedName>
        <fullName evidence="9">ABC transporter permease</fullName>
    </submittedName>
</protein>
<dbReference type="PANTHER" id="PTHR30472:SF27">
    <property type="entry name" value="PETROBACTIN IMPORT SYSTEM PERMEASE PROTEIN YCLN"/>
    <property type="match status" value="1"/>
</dbReference>
<dbReference type="PANTHER" id="PTHR30472">
    <property type="entry name" value="FERRIC ENTEROBACTIN TRANSPORT SYSTEM PERMEASE PROTEIN"/>
    <property type="match status" value="1"/>
</dbReference>
<feature type="transmembrane region" description="Helical" evidence="8">
    <location>
        <begin position="131"/>
        <end position="152"/>
    </location>
</feature>
<feature type="transmembrane region" description="Helical" evidence="8">
    <location>
        <begin position="291"/>
        <end position="311"/>
    </location>
</feature>
<feature type="transmembrane region" description="Helical" evidence="8">
    <location>
        <begin position="224"/>
        <end position="252"/>
    </location>
</feature>
<comment type="caution">
    <text evidence="9">The sequence shown here is derived from an EMBL/GenBank/DDBJ whole genome shotgun (WGS) entry which is preliminary data.</text>
</comment>
<accession>A0A421BLG8</accession>
<feature type="transmembrane region" description="Helical" evidence="8">
    <location>
        <begin position="81"/>
        <end position="99"/>
    </location>
</feature>
<dbReference type="GO" id="GO:0033214">
    <property type="term" value="P:siderophore-iron import into cell"/>
    <property type="evidence" value="ECO:0007669"/>
    <property type="project" value="TreeGrafter"/>
</dbReference>
<evidence type="ECO:0000256" key="3">
    <source>
        <dbReference type="ARBA" id="ARBA00022448"/>
    </source>
</evidence>
<evidence type="ECO:0000313" key="10">
    <source>
        <dbReference type="Proteomes" id="UP000279673"/>
    </source>
</evidence>
<keyword evidence="5 8" id="KW-0812">Transmembrane</keyword>
<evidence type="ECO:0000256" key="2">
    <source>
        <dbReference type="ARBA" id="ARBA00007935"/>
    </source>
</evidence>
<evidence type="ECO:0000256" key="8">
    <source>
        <dbReference type="SAM" id="Phobius"/>
    </source>
</evidence>
<evidence type="ECO:0000313" key="9">
    <source>
        <dbReference type="EMBL" id="RLL63880.1"/>
    </source>
</evidence>
<dbReference type="SUPFAM" id="SSF81345">
    <property type="entry name" value="ABC transporter involved in vitamin B12 uptake, BtuC"/>
    <property type="match status" value="1"/>
</dbReference>
<comment type="subcellular location">
    <subcellularLocation>
        <location evidence="1">Cell membrane</location>
        <topology evidence="1">Multi-pass membrane protein</topology>
    </subcellularLocation>
</comment>
<dbReference type="CDD" id="cd06550">
    <property type="entry name" value="TM_ABC_iron-siderophores_like"/>
    <property type="match status" value="1"/>
</dbReference>
<dbReference type="Pfam" id="PF01032">
    <property type="entry name" value="FecCD"/>
    <property type="match status" value="1"/>
</dbReference>
<dbReference type="GO" id="GO:0022857">
    <property type="term" value="F:transmembrane transporter activity"/>
    <property type="evidence" value="ECO:0007669"/>
    <property type="project" value="InterPro"/>
</dbReference>